<keyword evidence="3 5" id="KW-0378">Hydrolase</keyword>
<dbReference type="NCBIfam" id="TIGR04183">
    <property type="entry name" value="Por_Secre_tail"/>
    <property type="match status" value="1"/>
</dbReference>
<evidence type="ECO:0000256" key="5">
    <source>
        <dbReference type="PROSITE-ProRule" id="PRU01240"/>
    </source>
</evidence>
<keyword evidence="10" id="KW-1185">Reference proteome</keyword>
<dbReference type="InterPro" id="IPR000209">
    <property type="entry name" value="Peptidase_S8/S53_dom"/>
</dbReference>
<dbReference type="SUPFAM" id="SSF49785">
    <property type="entry name" value="Galactose-binding domain-like"/>
    <property type="match status" value="1"/>
</dbReference>
<feature type="active site" description="Charge relay system" evidence="5">
    <location>
        <position position="351"/>
    </location>
</feature>
<gene>
    <name evidence="9" type="ORF">RN605_07095</name>
    <name evidence="8" type="ORF">RN608_13795</name>
</gene>
<dbReference type="CDD" id="cd04842">
    <property type="entry name" value="Peptidases_S8_Kp43_protease"/>
    <property type="match status" value="1"/>
</dbReference>
<dbReference type="InterPro" id="IPR036852">
    <property type="entry name" value="Peptidase_S8/S53_dom_sf"/>
</dbReference>
<dbReference type="AlphaFoldDB" id="A0AA96EV08"/>
<dbReference type="SUPFAM" id="SSF52743">
    <property type="entry name" value="Subtilisin-like"/>
    <property type="match status" value="1"/>
</dbReference>
<dbReference type="InterPro" id="IPR051048">
    <property type="entry name" value="Peptidase_S8/S53_subtilisin"/>
</dbReference>
<feature type="active site" description="Charge relay system" evidence="5">
    <location>
        <position position="125"/>
    </location>
</feature>
<dbReference type="InterPro" id="IPR015500">
    <property type="entry name" value="Peptidase_S8_subtilisin-rel"/>
</dbReference>
<dbReference type="KEGG" id="fcj:RN605_07095"/>
<organism evidence="8">
    <name type="scientific">Flavobacterium capsici</name>
    <dbReference type="NCBI Taxonomy" id="3075618"/>
    <lineage>
        <taxon>Bacteria</taxon>
        <taxon>Pseudomonadati</taxon>
        <taxon>Bacteroidota</taxon>
        <taxon>Flavobacteriia</taxon>
        <taxon>Flavobacteriales</taxon>
        <taxon>Flavobacteriaceae</taxon>
        <taxon>Flavobacterium</taxon>
    </lineage>
</organism>
<proteinExistence type="inferred from homology"/>
<reference evidence="8 10" key="1">
    <citation type="submission" date="2023-09" db="EMBL/GenBank/DDBJ databases">
        <title>Flavobacterium sp. a novel bacteria isolate from Pepper rhizosphere.</title>
        <authorList>
            <person name="Peng Y."/>
            <person name="Lee J."/>
        </authorList>
    </citation>
    <scope>NUCLEOTIDE SEQUENCE</scope>
    <source>
        <strain evidence="8">PMR2A8</strain>
        <strain evidence="9 10">PMTSA4</strain>
    </source>
</reference>
<evidence type="ECO:0000313" key="9">
    <source>
        <dbReference type="EMBL" id="WNM20457.1"/>
    </source>
</evidence>
<dbReference type="EMBL" id="CP134878">
    <property type="protein sequence ID" value="WNM19068.1"/>
    <property type="molecule type" value="Genomic_DNA"/>
</dbReference>
<dbReference type="EMBL" id="CP134890">
    <property type="protein sequence ID" value="WNM20457.1"/>
    <property type="molecule type" value="Genomic_DNA"/>
</dbReference>
<accession>A0AA96J3B1</accession>
<dbReference type="PROSITE" id="PS51892">
    <property type="entry name" value="SUBTILASE"/>
    <property type="match status" value="1"/>
</dbReference>
<dbReference type="GO" id="GO:0004252">
    <property type="term" value="F:serine-type endopeptidase activity"/>
    <property type="evidence" value="ECO:0007669"/>
    <property type="project" value="UniProtKB-UniRule"/>
</dbReference>
<evidence type="ECO:0000256" key="1">
    <source>
        <dbReference type="ARBA" id="ARBA00022670"/>
    </source>
</evidence>
<evidence type="ECO:0000256" key="2">
    <source>
        <dbReference type="ARBA" id="ARBA00022729"/>
    </source>
</evidence>
<dbReference type="InterPro" id="IPR023828">
    <property type="entry name" value="Peptidase_S8_Ser-AS"/>
</dbReference>
<evidence type="ECO:0000256" key="4">
    <source>
        <dbReference type="ARBA" id="ARBA00022825"/>
    </source>
</evidence>
<dbReference type="GO" id="GO:0006508">
    <property type="term" value="P:proteolysis"/>
    <property type="evidence" value="ECO:0007669"/>
    <property type="project" value="UniProtKB-KW"/>
</dbReference>
<dbReference type="RefSeq" id="WP_313323603.1">
    <property type="nucleotide sequence ID" value="NZ_CP134878.1"/>
</dbReference>
<dbReference type="PANTHER" id="PTHR43399:SF5">
    <property type="entry name" value="PEPTIDASE S8 FAMILY WITH PROTEASE-ASSOCIATED DOMAIN"/>
    <property type="match status" value="1"/>
</dbReference>
<dbReference type="InterPro" id="IPR026444">
    <property type="entry name" value="Secre_tail"/>
</dbReference>
<sequence>MKNKYIIIVVFYTIFGFSQTKNEIEIILKESNVQELNNIAIKSNDDFLKKEKIIDDFLIKNINYKKQFYDNFRLYELVDVIDGKPVYITTDNFTEAQATKTNALHSGGTLGLNVEGQNMTLGVWDGGFVLKDHIEFLDDSSSPVSRVVIPQNTIPNPSTSDHATHVMGTVLAKGVDNNAKGMAPKANGLSYNWTNDLTTVTTEIANIGLLISNHSYGVPVLNDQGEAQSSWLMGCYDNEARSWDQLAFSAPYYLMVTSAGNSGADSYSGGLANGYDKLTQEKNAKNNLVVANSNPFVLANGTVNLFPINGSSSQGPSDDGRIKPDITGDGTNVYSTVNTTVNSYATMSGTSMASPNVAGSLLLLQQYYNQLNSSFMRASTLKGLVCHTARDGGTVGPDPKFGWGLLDTSKAAEVIRKNSNVTREAVINEFVLNQGEVYTFQVGVTSPDKLEATISWTDPAGTPRNGILNDPNPVLVNDLDLRITKDSSTYYPWKLQLSNVAAAAITGDNIVDNVEKVEVTNPNGIYTITVSHKGNLSSGQQAFSLIVTGTGFQDLSNINFSKSKISIYPNPTKNILNFSLENNIRLKSITINDITGKSIMNFNSNIEQKTLDVSSLSSGVYFVTFSDDNGSSITKKFIKQ</sequence>
<name>A0AA96EV08_9FLAO</name>
<keyword evidence="2" id="KW-0732">Signal</keyword>
<evidence type="ECO:0000313" key="10">
    <source>
        <dbReference type="Proteomes" id="UP001304515"/>
    </source>
</evidence>
<evidence type="ECO:0000259" key="7">
    <source>
        <dbReference type="Pfam" id="PF18962"/>
    </source>
</evidence>
<dbReference type="Gene3D" id="3.40.50.200">
    <property type="entry name" value="Peptidase S8/S53 domain"/>
    <property type="match status" value="1"/>
</dbReference>
<evidence type="ECO:0000313" key="8">
    <source>
        <dbReference type="EMBL" id="WNM19068.1"/>
    </source>
</evidence>
<dbReference type="Pfam" id="PF18962">
    <property type="entry name" value="Por_Secre_tail"/>
    <property type="match status" value="1"/>
</dbReference>
<dbReference type="PRINTS" id="PR00723">
    <property type="entry name" value="SUBTILISIN"/>
</dbReference>
<feature type="domain" description="Secretion system C-terminal sorting" evidence="7">
    <location>
        <begin position="567"/>
        <end position="638"/>
    </location>
</feature>
<dbReference type="InterPro" id="IPR034058">
    <property type="entry name" value="TagA/B/C/D_pept_dom"/>
</dbReference>
<accession>A0AA96EV08</accession>
<evidence type="ECO:0000256" key="3">
    <source>
        <dbReference type="ARBA" id="ARBA00022801"/>
    </source>
</evidence>
<dbReference type="Pfam" id="PF00082">
    <property type="entry name" value="Peptidase_S8"/>
    <property type="match status" value="1"/>
</dbReference>
<feature type="domain" description="Peptidase S8/S53" evidence="6">
    <location>
        <begin position="117"/>
        <end position="404"/>
    </location>
</feature>
<comment type="similarity">
    <text evidence="5">Belongs to the peptidase S8 family.</text>
</comment>
<dbReference type="PROSITE" id="PS00138">
    <property type="entry name" value="SUBTILASE_SER"/>
    <property type="match status" value="1"/>
</dbReference>
<feature type="active site" description="Charge relay system" evidence="5">
    <location>
        <position position="162"/>
    </location>
</feature>
<keyword evidence="1 5" id="KW-0645">Protease</keyword>
<dbReference type="PANTHER" id="PTHR43399">
    <property type="entry name" value="SUBTILISIN-RELATED"/>
    <property type="match status" value="1"/>
</dbReference>
<dbReference type="Proteomes" id="UP001304515">
    <property type="component" value="Chromosome"/>
</dbReference>
<keyword evidence="4 5" id="KW-0720">Serine protease</keyword>
<dbReference type="InterPro" id="IPR008979">
    <property type="entry name" value="Galactose-bd-like_sf"/>
</dbReference>
<dbReference type="Gene3D" id="2.60.120.380">
    <property type="match status" value="1"/>
</dbReference>
<protein>
    <submittedName>
        <fullName evidence="8">S8 family serine peptidase</fullName>
    </submittedName>
</protein>
<evidence type="ECO:0000259" key="6">
    <source>
        <dbReference type="Pfam" id="PF00082"/>
    </source>
</evidence>